<feature type="compositionally biased region" description="Low complexity" evidence="1">
    <location>
        <begin position="165"/>
        <end position="175"/>
    </location>
</feature>
<proteinExistence type="predicted"/>
<protein>
    <submittedName>
        <fullName evidence="2">Uncharacterized protein</fullName>
    </submittedName>
</protein>
<feature type="compositionally biased region" description="Gly residues" evidence="1">
    <location>
        <begin position="109"/>
        <end position="127"/>
    </location>
</feature>
<comment type="caution">
    <text evidence="2">The sequence shown here is derived from an EMBL/GenBank/DDBJ whole genome shotgun (WGS) entry which is preliminary data.</text>
</comment>
<dbReference type="Proteomes" id="UP000265631">
    <property type="component" value="Unassembled WGS sequence"/>
</dbReference>
<feature type="compositionally biased region" description="Basic and acidic residues" evidence="1">
    <location>
        <begin position="150"/>
        <end position="164"/>
    </location>
</feature>
<evidence type="ECO:0000256" key="1">
    <source>
        <dbReference type="SAM" id="MobiDB-lite"/>
    </source>
</evidence>
<evidence type="ECO:0000313" key="2">
    <source>
        <dbReference type="EMBL" id="RFN55567.1"/>
    </source>
</evidence>
<feature type="region of interest" description="Disordered" evidence="1">
    <location>
        <begin position="99"/>
        <end position="175"/>
    </location>
</feature>
<keyword evidence="3" id="KW-1185">Reference proteome</keyword>
<dbReference type="AlphaFoldDB" id="A0A395N6R0"/>
<feature type="region of interest" description="Disordered" evidence="1">
    <location>
        <begin position="38"/>
        <end position="82"/>
    </location>
</feature>
<accession>A0A395N6R0</accession>
<gene>
    <name evidence="2" type="ORF">FIE12Z_213</name>
</gene>
<reference evidence="2 3" key="1">
    <citation type="journal article" date="2018" name="PLoS Pathog.">
        <title>Evolution of structural diversity of trichothecenes, a family of toxins produced by plant pathogenic and entomopathogenic fungi.</title>
        <authorList>
            <person name="Proctor R.H."/>
            <person name="McCormick S.P."/>
            <person name="Kim H.S."/>
            <person name="Cardoza R.E."/>
            <person name="Stanley A.M."/>
            <person name="Lindo L."/>
            <person name="Kelly A."/>
            <person name="Brown D.W."/>
            <person name="Lee T."/>
            <person name="Vaughan M.M."/>
            <person name="Alexander N.J."/>
            <person name="Busman M."/>
            <person name="Gutierrez S."/>
        </authorList>
    </citation>
    <scope>NUCLEOTIDE SEQUENCE [LARGE SCALE GENOMIC DNA]</scope>
    <source>
        <strain evidence="2 3">NRRL 13405</strain>
    </source>
</reference>
<name>A0A395N6R0_9HYPO</name>
<organism evidence="2 3">
    <name type="scientific">Fusarium flagelliforme</name>
    <dbReference type="NCBI Taxonomy" id="2675880"/>
    <lineage>
        <taxon>Eukaryota</taxon>
        <taxon>Fungi</taxon>
        <taxon>Dikarya</taxon>
        <taxon>Ascomycota</taxon>
        <taxon>Pezizomycotina</taxon>
        <taxon>Sordariomycetes</taxon>
        <taxon>Hypocreomycetidae</taxon>
        <taxon>Hypocreales</taxon>
        <taxon>Nectriaceae</taxon>
        <taxon>Fusarium</taxon>
        <taxon>Fusarium incarnatum-equiseti species complex</taxon>
    </lineage>
</organism>
<sequence length="175" mass="17316">MAGDTGSDGSFCCIPNPFKVFKKKTEHPGPIRQAVEARDVDHQRHAVRIDDQGRPIDSQDQPIRGSILHQRDAVGGDTPSIASQLATPADLYGQVIPLDILTPPSSAGGTPGGGPSVAGPSGAGPSGAGPRPAGASGGGPSAASEAASPEGKDGNGAEKNKDAGEGNLAAAANLI</sequence>
<dbReference type="EMBL" id="PXXK01000005">
    <property type="protein sequence ID" value="RFN55567.1"/>
    <property type="molecule type" value="Genomic_DNA"/>
</dbReference>
<evidence type="ECO:0000313" key="3">
    <source>
        <dbReference type="Proteomes" id="UP000265631"/>
    </source>
</evidence>
<feature type="compositionally biased region" description="Basic and acidic residues" evidence="1">
    <location>
        <begin position="38"/>
        <end position="54"/>
    </location>
</feature>